<proteinExistence type="predicted"/>
<protein>
    <submittedName>
        <fullName evidence="2">Uncharacterized protein</fullName>
    </submittedName>
</protein>
<dbReference type="EMBL" id="LT991976">
    <property type="protein sequence ID" value="SPK72512.1"/>
    <property type="molecule type" value="Genomic_DNA"/>
</dbReference>
<evidence type="ECO:0000256" key="1">
    <source>
        <dbReference type="SAM" id="MobiDB-lite"/>
    </source>
</evidence>
<dbReference type="Proteomes" id="UP000255505">
    <property type="component" value="Chromosome I"/>
</dbReference>
<evidence type="ECO:0000313" key="3">
    <source>
        <dbReference type="Proteomes" id="UP000255505"/>
    </source>
</evidence>
<name>A0A375IGI6_9BURK</name>
<sequence>MHGHGGQHGRLPAGGGCQGQAFGAAQLAHHDPPAAGRRARPGLGHRDPGARDPVPARAAQHHPVGSDGPAGGEDCPRHRSRQLHERRPGGRLRPDRQGTGPPRLMLRAAVAYAATAAGHAGRAQLAKATPERGPVPRFLHRNPGHGALAPQPGGSAGDANCFGV</sequence>
<accession>A0A375IGI6</accession>
<feature type="compositionally biased region" description="Basic and acidic residues" evidence="1">
    <location>
        <begin position="74"/>
        <end position="96"/>
    </location>
</feature>
<feature type="compositionally biased region" description="Gly residues" evidence="1">
    <location>
        <begin position="8"/>
        <end position="18"/>
    </location>
</feature>
<evidence type="ECO:0000313" key="2">
    <source>
        <dbReference type="EMBL" id="SPK72512.1"/>
    </source>
</evidence>
<reference evidence="2 3" key="1">
    <citation type="submission" date="2018-01" db="EMBL/GenBank/DDBJ databases">
        <authorList>
            <person name="Gaut B.S."/>
            <person name="Morton B.R."/>
            <person name="Clegg M.T."/>
            <person name="Duvall M.R."/>
        </authorList>
    </citation>
    <scope>NUCLEOTIDE SEQUENCE [LARGE SCALE GENOMIC DNA]</scope>
    <source>
        <strain evidence="2">Cupriavidus taiwanensis LMG 19425</strain>
    </source>
</reference>
<organism evidence="2 3">
    <name type="scientific">Cupriavidus taiwanensis</name>
    <dbReference type="NCBI Taxonomy" id="164546"/>
    <lineage>
        <taxon>Bacteria</taxon>
        <taxon>Pseudomonadati</taxon>
        <taxon>Pseudomonadota</taxon>
        <taxon>Betaproteobacteria</taxon>
        <taxon>Burkholderiales</taxon>
        <taxon>Burkholderiaceae</taxon>
        <taxon>Cupriavidus</taxon>
    </lineage>
</organism>
<dbReference type="AlphaFoldDB" id="A0A375IGI6"/>
<gene>
    <name evidence="2" type="ORF">CT19425_70212</name>
</gene>
<feature type="region of interest" description="Disordered" evidence="1">
    <location>
        <begin position="1"/>
        <end position="102"/>
    </location>
</feature>
<feature type="region of interest" description="Disordered" evidence="1">
    <location>
        <begin position="122"/>
        <end position="164"/>
    </location>
</feature>